<accession>A0ABS8TF31</accession>
<proteinExistence type="predicted"/>
<dbReference type="EMBL" id="JACEIK010001449">
    <property type="protein sequence ID" value="MCD7469488.1"/>
    <property type="molecule type" value="Genomic_DNA"/>
</dbReference>
<evidence type="ECO:0000256" key="1">
    <source>
        <dbReference type="SAM" id="MobiDB-lite"/>
    </source>
</evidence>
<dbReference type="Proteomes" id="UP000823775">
    <property type="component" value="Unassembled WGS sequence"/>
</dbReference>
<name>A0ABS8TF31_DATST</name>
<keyword evidence="3" id="KW-1185">Reference proteome</keyword>
<evidence type="ECO:0000313" key="3">
    <source>
        <dbReference type="Proteomes" id="UP000823775"/>
    </source>
</evidence>
<reference evidence="2 3" key="1">
    <citation type="journal article" date="2021" name="BMC Genomics">
        <title>Datura genome reveals duplications of psychoactive alkaloid biosynthetic genes and high mutation rate following tissue culture.</title>
        <authorList>
            <person name="Rajewski A."/>
            <person name="Carter-House D."/>
            <person name="Stajich J."/>
            <person name="Litt A."/>
        </authorList>
    </citation>
    <scope>NUCLEOTIDE SEQUENCE [LARGE SCALE GENOMIC DNA]</scope>
    <source>
        <strain evidence="2">AR-01</strain>
    </source>
</reference>
<evidence type="ECO:0000313" key="2">
    <source>
        <dbReference type="EMBL" id="MCD7469488.1"/>
    </source>
</evidence>
<comment type="caution">
    <text evidence="2">The sequence shown here is derived from an EMBL/GenBank/DDBJ whole genome shotgun (WGS) entry which is preliminary data.</text>
</comment>
<feature type="compositionally biased region" description="Acidic residues" evidence="1">
    <location>
        <begin position="59"/>
        <end position="73"/>
    </location>
</feature>
<gene>
    <name evidence="2" type="ORF">HAX54_008543</name>
</gene>
<feature type="non-terminal residue" evidence="2">
    <location>
        <position position="73"/>
    </location>
</feature>
<protein>
    <submittedName>
        <fullName evidence="2">Uncharacterized protein</fullName>
    </submittedName>
</protein>
<sequence>MTTNKGNKGKEIYVKLIYKAILRDTSSDFLDLEREITKSQALIDLFDQPDRVDDGPTFSEEELSIDVGSDESS</sequence>
<organism evidence="2 3">
    <name type="scientific">Datura stramonium</name>
    <name type="common">Jimsonweed</name>
    <name type="synonym">Common thornapple</name>
    <dbReference type="NCBI Taxonomy" id="4076"/>
    <lineage>
        <taxon>Eukaryota</taxon>
        <taxon>Viridiplantae</taxon>
        <taxon>Streptophyta</taxon>
        <taxon>Embryophyta</taxon>
        <taxon>Tracheophyta</taxon>
        <taxon>Spermatophyta</taxon>
        <taxon>Magnoliopsida</taxon>
        <taxon>eudicotyledons</taxon>
        <taxon>Gunneridae</taxon>
        <taxon>Pentapetalae</taxon>
        <taxon>asterids</taxon>
        <taxon>lamiids</taxon>
        <taxon>Solanales</taxon>
        <taxon>Solanaceae</taxon>
        <taxon>Solanoideae</taxon>
        <taxon>Datureae</taxon>
        <taxon>Datura</taxon>
    </lineage>
</organism>
<feature type="region of interest" description="Disordered" evidence="1">
    <location>
        <begin position="49"/>
        <end position="73"/>
    </location>
</feature>